<evidence type="ECO:0000256" key="2">
    <source>
        <dbReference type="ARBA" id="ARBA00001974"/>
    </source>
</evidence>
<dbReference type="Gene3D" id="3.90.660.20">
    <property type="entry name" value="Protoporphyrinogen oxidase, mitochondrial, domain 2"/>
    <property type="match status" value="1"/>
</dbReference>
<evidence type="ECO:0000256" key="6">
    <source>
        <dbReference type="ARBA" id="ARBA00019046"/>
    </source>
</evidence>
<dbReference type="Pfam" id="PF01593">
    <property type="entry name" value="Amino_oxidase"/>
    <property type="match status" value="1"/>
</dbReference>
<keyword evidence="10 11" id="KW-0350">Heme biosynthesis</keyword>
<dbReference type="InterPro" id="IPR050464">
    <property type="entry name" value="Zeta_carotene_desat/Oxidored"/>
</dbReference>
<evidence type="ECO:0000313" key="14">
    <source>
        <dbReference type="Proteomes" id="UP000800303"/>
    </source>
</evidence>
<protein>
    <recommendedName>
        <fullName evidence="6 11">Coproporphyrinogen III oxidase</fullName>
        <ecNumber evidence="5 11">1.3.3.15</ecNumber>
    </recommendedName>
</protein>
<dbReference type="EMBL" id="JAAFGS010000003">
    <property type="protein sequence ID" value="NGZ75741.1"/>
    <property type="molecule type" value="Genomic_DNA"/>
</dbReference>
<dbReference type="InterPro" id="IPR004572">
    <property type="entry name" value="Protoporphyrinogen_oxidase"/>
</dbReference>
<proteinExistence type="inferred from homology"/>
<comment type="similarity">
    <text evidence="4 11">Belongs to the protoporphyrinogen/coproporphyrinogen oxidase family. Coproporphyrinogen III oxidase subfamily.</text>
</comment>
<evidence type="ECO:0000256" key="11">
    <source>
        <dbReference type="RuleBase" id="RU364052"/>
    </source>
</evidence>
<keyword evidence="8 11" id="KW-0274">FAD</keyword>
<dbReference type="Gene3D" id="1.10.3110.10">
    <property type="entry name" value="protoporphyrinogen ix oxidase, domain 3"/>
    <property type="match status" value="1"/>
</dbReference>
<dbReference type="SUPFAM" id="SSF51905">
    <property type="entry name" value="FAD/NAD(P)-binding domain"/>
    <property type="match status" value="1"/>
</dbReference>
<dbReference type="SUPFAM" id="SSF54373">
    <property type="entry name" value="FAD-linked reductases, C-terminal domain"/>
    <property type="match status" value="1"/>
</dbReference>
<dbReference type="InterPro" id="IPR002937">
    <property type="entry name" value="Amino_oxidase"/>
</dbReference>
<evidence type="ECO:0000256" key="7">
    <source>
        <dbReference type="ARBA" id="ARBA00022630"/>
    </source>
</evidence>
<evidence type="ECO:0000256" key="9">
    <source>
        <dbReference type="ARBA" id="ARBA00023002"/>
    </source>
</evidence>
<dbReference type="RefSeq" id="WP_166274151.1">
    <property type="nucleotide sequence ID" value="NZ_JAAFGS010000003.1"/>
</dbReference>
<sequence>MAEQRKVVIIGGGLTGLSAAFYTRNFLRQSGFEPVVTVLEKGNTWGGKIETLHKEGFVIEKGPDSFLARKTAMVDLAKELEIDHDLVTTNPEAKKTYLLHKGKLHEMPSGLVLGIPTQIKPFLSSKLVSPAGKLRALMDYVLPPRRSEEDESLGNFIERRLGHEVLENVTEPLLAGIYAGDTRHLSLKSTFPQFGAVEREYGSLIRGMMTGRKPTETHTGTKKSAFLTFRQGLQSLVHALVNDLAGSVDLRSGTGAASIRKQPEGGYTVELEDGSMLAADSIVVTTPTFSASKLLSPHVDTAALDRIDYVSVANVVLAFDKKDIRTTFDGSGFLVPRKEGRTITACTWTSAKWLHTSADDKVLMRCYVGRAGEQEALKRDDAGLVELVRKDILDLMGIAAQPLFTEVTRLNRSMPQYPVGHLQQIAELRGQMAKELPGVYIAGAGYDGVGLPDCIRQAKEISAELASAPAAAVSAV</sequence>
<evidence type="ECO:0000256" key="1">
    <source>
        <dbReference type="ARBA" id="ARBA00001755"/>
    </source>
</evidence>
<accession>A0ABX0F448</accession>
<keyword evidence="9 11" id="KW-0560">Oxidoreductase</keyword>
<comment type="pathway">
    <text evidence="3 11">Porphyrin-containing compound metabolism; protoheme biosynthesis.</text>
</comment>
<comment type="function">
    <text evidence="11">Involved in coproporphyrin-dependent heme b biosynthesis. Catalyzes the oxidation of coproporphyrinogen III to coproporphyrin III.</text>
</comment>
<dbReference type="InterPro" id="IPR036188">
    <property type="entry name" value="FAD/NAD-bd_sf"/>
</dbReference>
<dbReference type="Proteomes" id="UP000800303">
    <property type="component" value="Unassembled WGS sequence"/>
</dbReference>
<evidence type="ECO:0000256" key="5">
    <source>
        <dbReference type="ARBA" id="ARBA00012402"/>
    </source>
</evidence>
<comment type="cofactor">
    <cofactor evidence="2 11">
        <name>FAD</name>
        <dbReference type="ChEBI" id="CHEBI:57692"/>
    </cofactor>
</comment>
<dbReference type="PANTHER" id="PTHR42923">
    <property type="entry name" value="PROTOPORPHYRINOGEN OXIDASE"/>
    <property type="match status" value="1"/>
</dbReference>
<evidence type="ECO:0000256" key="8">
    <source>
        <dbReference type="ARBA" id="ARBA00022827"/>
    </source>
</evidence>
<gene>
    <name evidence="13" type="primary">hemG</name>
    <name evidence="13" type="ORF">GYN08_10440</name>
</gene>
<evidence type="ECO:0000256" key="3">
    <source>
        <dbReference type="ARBA" id="ARBA00004744"/>
    </source>
</evidence>
<evidence type="ECO:0000256" key="10">
    <source>
        <dbReference type="ARBA" id="ARBA00023133"/>
    </source>
</evidence>
<comment type="subcellular location">
    <subcellularLocation>
        <location evidence="11">Cytoplasm</location>
    </subcellularLocation>
</comment>
<organism evidence="13 14">
    <name type="scientific">Saccharibacillus alkalitolerans</name>
    <dbReference type="NCBI Taxonomy" id="2705290"/>
    <lineage>
        <taxon>Bacteria</taxon>
        <taxon>Bacillati</taxon>
        <taxon>Bacillota</taxon>
        <taxon>Bacilli</taxon>
        <taxon>Bacillales</taxon>
        <taxon>Paenibacillaceae</taxon>
        <taxon>Saccharibacillus</taxon>
    </lineage>
</organism>
<evidence type="ECO:0000259" key="12">
    <source>
        <dbReference type="Pfam" id="PF01593"/>
    </source>
</evidence>
<keyword evidence="11" id="KW-0963">Cytoplasm</keyword>
<feature type="domain" description="Amine oxidase" evidence="12">
    <location>
        <begin position="14"/>
        <end position="464"/>
    </location>
</feature>
<evidence type="ECO:0000256" key="4">
    <source>
        <dbReference type="ARBA" id="ARBA00008310"/>
    </source>
</evidence>
<keyword evidence="14" id="KW-1185">Reference proteome</keyword>
<evidence type="ECO:0000313" key="13">
    <source>
        <dbReference type="EMBL" id="NGZ75741.1"/>
    </source>
</evidence>
<comment type="catalytic activity">
    <reaction evidence="1">
        <text>coproporphyrinogen III + 3 O2 = coproporphyrin III + 3 H2O2</text>
        <dbReference type="Rhea" id="RHEA:43436"/>
        <dbReference type="ChEBI" id="CHEBI:15379"/>
        <dbReference type="ChEBI" id="CHEBI:16240"/>
        <dbReference type="ChEBI" id="CHEBI:57309"/>
        <dbReference type="ChEBI" id="CHEBI:131725"/>
        <dbReference type="EC" id="1.3.3.15"/>
    </reaction>
    <physiologicalReaction direction="left-to-right" evidence="1">
        <dbReference type="Rhea" id="RHEA:43437"/>
    </physiologicalReaction>
</comment>
<dbReference type="GO" id="GO:0004729">
    <property type="term" value="F:oxygen-dependent protoporphyrinogen oxidase activity"/>
    <property type="evidence" value="ECO:0007669"/>
    <property type="project" value="UniProtKB-EC"/>
</dbReference>
<comment type="caution">
    <text evidence="13">The sequence shown here is derived from an EMBL/GenBank/DDBJ whole genome shotgun (WGS) entry which is preliminary data.</text>
</comment>
<dbReference type="EC" id="1.3.3.15" evidence="5 11"/>
<reference evidence="13 14" key="1">
    <citation type="submission" date="2020-01" db="EMBL/GenBank/DDBJ databases">
        <title>Polyphasic characterisation and genomic insights into a novel alkali tolerant bacterium VR-M41.</title>
        <authorList>
            <person name="Vemuluri V.R."/>
        </authorList>
    </citation>
    <scope>NUCLEOTIDE SEQUENCE [LARGE SCALE GENOMIC DNA]</scope>
    <source>
        <strain evidence="13 14">VR-M41</strain>
    </source>
</reference>
<name>A0ABX0F448_9BACL</name>
<dbReference type="PANTHER" id="PTHR42923:SF3">
    <property type="entry name" value="PROTOPORPHYRINOGEN OXIDASE"/>
    <property type="match status" value="1"/>
</dbReference>
<dbReference type="NCBIfam" id="TIGR00562">
    <property type="entry name" value="proto_IX_ox"/>
    <property type="match status" value="1"/>
</dbReference>
<keyword evidence="7 11" id="KW-0285">Flavoprotein</keyword>
<dbReference type="Gene3D" id="3.50.50.60">
    <property type="entry name" value="FAD/NAD(P)-binding domain"/>
    <property type="match status" value="1"/>
</dbReference>